<evidence type="ECO:0000259" key="6">
    <source>
        <dbReference type="Pfam" id="PF00496"/>
    </source>
</evidence>
<dbReference type="GO" id="GO:1904680">
    <property type="term" value="F:peptide transmembrane transporter activity"/>
    <property type="evidence" value="ECO:0007669"/>
    <property type="project" value="TreeGrafter"/>
</dbReference>
<evidence type="ECO:0000256" key="5">
    <source>
        <dbReference type="SAM" id="MobiDB-lite"/>
    </source>
</evidence>
<keyword evidence="3" id="KW-0813">Transport</keyword>
<evidence type="ECO:0000313" key="7">
    <source>
        <dbReference type="EMBL" id="SIS23812.1"/>
    </source>
</evidence>
<gene>
    <name evidence="7" type="ORF">SAMN05421666_2960</name>
</gene>
<proteinExistence type="inferred from homology"/>
<keyword evidence="4" id="KW-0732">Signal</keyword>
<feature type="domain" description="Solute-binding protein family 5" evidence="6">
    <location>
        <begin position="106"/>
        <end position="456"/>
    </location>
</feature>
<dbReference type="EMBL" id="FTNV01000003">
    <property type="protein sequence ID" value="SIS23812.1"/>
    <property type="molecule type" value="Genomic_DNA"/>
</dbReference>
<evidence type="ECO:0000256" key="4">
    <source>
        <dbReference type="ARBA" id="ARBA00022729"/>
    </source>
</evidence>
<dbReference type="OrthoDB" id="9803988at2"/>
<dbReference type="PANTHER" id="PTHR30290:SF10">
    <property type="entry name" value="PERIPLASMIC OLIGOPEPTIDE-BINDING PROTEIN-RELATED"/>
    <property type="match status" value="1"/>
</dbReference>
<protein>
    <submittedName>
        <fullName evidence="7">Peptide/nickel transport system substrate-binding protein</fullName>
    </submittedName>
</protein>
<reference evidence="7 8" key="1">
    <citation type="submission" date="2017-01" db="EMBL/GenBank/DDBJ databases">
        <authorList>
            <person name="Mah S.A."/>
            <person name="Swanson W.J."/>
            <person name="Moy G.W."/>
            <person name="Vacquier V.D."/>
        </authorList>
    </citation>
    <scope>NUCLEOTIDE SEQUENCE [LARGE SCALE GENOMIC DNA]</scope>
    <source>
        <strain evidence="7 8">DSM 29590</strain>
    </source>
</reference>
<dbReference type="STRING" id="573024.SAMN05216208_2355"/>
<accession>A0A1N7HG89</accession>
<feature type="compositionally biased region" description="Low complexity" evidence="5">
    <location>
        <begin position="7"/>
        <end position="19"/>
    </location>
</feature>
<organism evidence="7 8">
    <name type="scientific">Roseovarius nanhaiticus</name>
    <dbReference type="NCBI Taxonomy" id="573024"/>
    <lineage>
        <taxon>Bacteria</taxon>
        <taxon>Pseudomonadati</taxon>
        <taxon>Pseudomonadota</taxon>
        <taxon>Alphaproteobacteria</taxon>
        <taxon>Rhodobacterales</taxon>
        <taxon>Roseobacteraceae</taxon>
        <taxon>Roseovarius</taxon>
    </lineage>
</organism>
<dbReference type="SUPFAM" id="SSF53850">
    <property type="entry name" value="Periplasmic binding protein-like II"/>
    <property type="match status" value="1"/>
</dbReference>
<evidence type="ECO:0000256" key="1">
    <source>
        <dbReference type="ARBA" id="ARBA00004418"/>
    </source>
</evidence>
<evidence type="ECO:0000313" key="8">
    <source>
        <dbReference type="Proteomes" id="UP000186019"/>
    </source>
</evidence>
<dbReference type="GO" id="GO:0043190">
    <property type="term" value="C:ATP-binding cassette (ABC) transporter complex"/>
    <property type="evidence" value="ECO:0007669"/>
    <property type="project" value="InterPro"/>
</dbReference>
<dbReference type="PANTHER" id="PTHR30290">
    <property type="entry name" value="PERIPLASMIC BINDING COMPONENT OF ABC TRANSPORTER"/>
    <property type="match status" value="1"/>
</dbReference>
<dbReference type="Gene3D" id="3.10.105.10">
    <property type="entry name" value="Dipeptide-binding Protein, Domain 3"/>
    <property type="match status" value="1"/>
</dbReference>
<sequence length="539" mass="59357">MSDFRIPPTNAQAPAQATAGRRLGPSRRSVLASGAAAGLGAALPMGWAKPARAEPKRGGVFRVGVHDGSSTDTWDPATTESIMMIQANHVVRSFLTEITNQNELGSDLALSWEATKEDATEWRFELAQNATFHNGKKVTAEDVIASINYHRAEGSASAAKSLLDGITNIRADGDYAVIFELDSGNADLPYLMSDYHLTIQPAQPDGSIDWANGIGCGPYKVIDYSPGISAAFVRHDGWHRIDEGAWFDEVRMTVLNDPNARQAAIVTGDVDAVTDVDLKTAGRLAQAPGVILDNVPSGTHITMPMFCDVAPFDDLNVRLALKHAINRQEIVDKILFGYGTIGNDHPIAPSMPYYADLPQREQDLDKAKYHLKQAGMDNLSVEISVNDAILAGAVNMCSLFAEQARPAGIDIKVNQEPVDGYWSNVWLKKPFCVVSWAARPTPDIMFSQAYKAGADWNESHWENERFNQLLLKAKAETDDALRSEMYAEMQMLCRDDGGTIVPFFRERMSARRDNVLREDTIAAVWELDGARGYHRWWFA</sequence>
<dbReference type="PIRSF" id="PIRSF002741">
    <property type="entry name" value="MppA"/>
    <property type="match status" value="1"/>
</dbReference>
<comment type="similarity">
    <text evidence="2">Belongs to the bacterial solute-binding protein 5 family.</text>
</comment>
<dbReference type="InterPro" id="IPR030678">
    <property type="entry name" value="Peptide/Ni-bd"/>
</dbReference>
<dbReference type="Proteomes" id="UP000186019">
    <property type="component" value="Unassembled WGS sequence"/>
</dbReference>
<dbReference type="InterPro" id="IPR006311">
    <property type="entry name" value="TAT_signal"/>
</dbReference>
<evidence type="ECO:0000256" key="3">
    <source>
        <dbReference type="ARBA" id="ARBA00022448"/>
    </source>
</evidence>
<dbReference type="InterPro" id="IPR000914">
    <property type="entry name" value="SBP_5_dom"/>
</dbReference>
<dbReference type="RefSeq" id="WP_083687126.1">
    <property type="nucleotide sequence ID" value="NZ_FOAC01000002.1"/>
</dbReference>
<dbReference type="Gene3D" id="3.40.190.10">
    <property type="entry name" value="Periplasmic binding protein-like II"/>
    <property type="match status" value="1"/>
</dbReference>
<name>A0A1N7HG89_9RHOB</name>
<comment type="subcellular location">
    <subcellularLocation>
        <location evidence="1">Periplasm</location>
    </subcellularLocation>
</comment>
<feature type="region of interest" description="Disordered" evidence="5">
    <location>
        <begin position="1"/>
        <end position="27"/>
    </location>
</feature>
<dbReference type="CDD" id="cd08503">
    <property type="entry name" value="PBP2_NikA_DppA_OppA_like_17"/>
    <property type="match status" value="1"/>
</dbReference>
<keyword evidence="8" id="KW-1185">Reference proteome</keyword>
<dbReference type="PROSITE" id="PS51318">
    <property type="entry name" value="TAT"/>
    <property type="match status" value="1"/>
</dbReference>
<dbReference type="AlphaFoldDB" id="A0A1N7HG89"/>
<dbReference type="Pfam" id="PF00496">
    <property type="entry name" value="SBP_bac_5"/>
    <property type="match status" value="1"/>
</dbReference>
<evidence type="ECO:0000256" key="2">
    <source>
        <dbReference type="ARBA" id="ARBA00005695"/>
    </source>
</evidence>
<dbReference type="GO" id="GO:0015833">
    <property type="term" value="P:peptide transport"/>
    <property type="evidence" value="ECO:0007669"/>
    <property type="project" value="TreeGrafter"/>
</dbReference>
<dbReference type="GO" id="GO:0030288">
    <property type="term" value="C:outer membrane-bounded periplasmic space"/>
    <property type="evidence" value="ECO:0007669"/>
    <property type="project" value="UniProtKB-ARBA"/>
</dbReference>
<dbReference type="InterPro" id="IPR039424">
    <property type="entry name" value="SBP_5"/>
</dbReference>